<evidence type="ECO:0000313" key="5">
    <source>
        <dbReference type="Proteomes" id="UP000281553"/>
    </source>
</evidence>
<dbReference type="InterPro" id="IPR003439">
    <property type="entry name" value="ABC_transporter-like_ATP-bd"/>
</dbReference>
<dbReference type="EMBL" id="UYRU01098694">
    <property type="protein sequence ID" value="VDN40462.1"/>
    <property type="molecule type" value="Genomic_DNA"/>
</dbReference>
<dbReference type="GO" id="GO:0016020">
    <property type="term" value="C:membrane"/>
    <property type="evidence" value="ECO:0007669"/>
    <property type="project" value="InterPro"/>
</dbReference>
<dbReference type="GO" id="GO:0005524">
    <property type="term" value="F:ATP binding"/>
    <property type="evidence" value="ECO:0007669"/>
    <property type="project" value="InterPro"/>
</dbReference>
<dbReference type="Pfam" id="PF00005">
    <property type="entry name" value="ABC_tran"/>
    <property type="match status" value="1"/>
</dbReference>
<dbReference type="GO" id="GO:0140359">
    <property type="term" value="F:ABC-type transporter activity"/>
    <property type="evidence" value="ECO:0007669"/>
    <property type="project" value="InterPro"/>
</dbReference>
<dbReference type="AlphaFoldDB" id="A0A3P7R9P3"/>
<proteinExistence type="predicted"/>
<dbReference type="Gene3D" id="3.40.50.300">
    <property type="entry name" value="P-loop containing nucleotide triphosphate hydrolases"/>
    <property type="match status" value="1"/>
</dbReference>
<dbReference type="SUPFAM" id="SSF52540">
    <property type="entry name" value="P-loop containing nucleoside triphosphate hydrolases"/>
    <property type="match status" value="1"/>
</dbReference>
<dbReference type="OrthoDB" id="6512918at2759"/>
<dbReference type="InterPro" id="IPR027417">
    <property type="entry name" value="P-loop_NTPase"/>
</dbReference>
<dbReference type="GO" id="GO:0005319">
    <property type="term" value="F:lipid transporter activity"/>
    <property type="evidence" value="ECO:0007669"/>
    <property type="project" value="TreeGrafter"/>
</dbReference>
<protein>
    <recommendedName>
        <fullName evidence="3">ABC transporter domain-containing protein</fullName>
    </recommendedName>
</protein>
<sequence>MLTANMRPDQGEIWIDGKNLHTEACRTLNALGYCPQFDALHPHLTGYETLQFYARIRGFPDHTIRRSV</sequence>
<organism evidence="4 5">
    <name type="scientific">Dibothriocephalus latus</name>
    <name type="common">Fish tapeworm</name>
    <name type="synonym">Diphyllobothrium latum</name>
    <dbReference type="NCBI Taxonomy" id="60516"/>
    <lineage>
        <taxon>Eukaryota</taxon>
        <taxon>Metazoa</taxon>
        <taxon>Spiralia</taxon>
        <taxon>Lophotrochozoa</taxon>
        <taxon>Platyhelminthes</taxon>
        <taxon>Cestoda</taxon>
        <taxon>Eucestoda</taxon>
        <taxon>Diphyllobothriidea</taxon>
        <taxon>Diphyllobothriidae</taxon>
        <taxon>Dibothriocephalus</taxon>
    </lineage>
</organism>
<dbReference type="GO" id="GO:0016887">
    <property type="term" value="F:ATP hydrolysis activity"/>
    <property type="evidence" value="ECO:0007669"/>
    <property type="project" value="InterPro"/>
</dbReference>
<feature type="non-terminal residue" evidence="4">
    <location>
        <position position="68"/>
    </location>
</feature>
<evidence type="ECO:0000256" key="2">
    <source>
        <dbReference type="ARBA" id="ARBA00022737"/>
    </source>
</evidence>
<feature type="domain" description="ABC transporter" evidence="3">
    <location>
        <begin position="1"/>
        <end position="49"/>
    </location>
</feature>
<evidence type="ECO:0000313" key="4">
    <source>
        <dbReference type="EMBL" id="VDN40462.1"/>
    </source>
</evidence>
<evidence type="ECO:0000259" key="3">
    <source>
        <dbReference type="Pfam" id="PF00005"/>
    </source>
</evidence>
<dbReference type="PANTHER" id="PTHR19229:SF36">
    <property type="entry name" value="ATP-BINDING CASSETTE SUB-FAMILY A MEMBER 2"/>
    <property type="match status" value="1"/>
</dbReference>
<reference evidence="4 5" key="1">
    <citation type="submission" date="2018-11" db="EMBL/GenBank/DDBJ databases">
        <authorList>
            <consortium name="Pathogen Informatics"/>
        </authorList>
    </citation>
    <scope>NUCLEOTIDE SEQUENCE [LARGE SCALE GENOMIC DNA]</scope>
</reference>
<evidence type="ECO:0000256" key="1">
    <source>
        <dbReference type="ARBA" id="ARBA00022448"/>
    </source>
</evidence>
<keyword evidence="5" id="KW-1185">Reference proteome</keyword>
<dbReference type="PANTHER" id="PTHR19229">
    <property type="entry name" value="ATP-BINDING CASSETTE TRANSPORTER SUBFAMILY A ABCA"/>
    <property type="match status" value="1"/>
</dbReference>
<name>A0A3P7R9P3_DIBLA</name>
<gene>
    <name evidence="4" type="ORF">DILT_LOCUS18249</name>
</gene>
<keyword evidence="1" id="KW-0813">Transport</keyword>
<dbReference type="InterPro" id="IPR026082">
    <property type="entry name" value="ABCA"/>
</dbReference>
<accession>A0A3P7R9P3</accession>
<dbReference type="Proteomes" id="UP000281553">
    <property type="component" value="Unassembled WGS sequence"/>
</dbReference>
<keyword evidence="2" id="KW-0677">Repeat</keyword>